<dbReference type="AlphaFoldDB" id="A0A4R5CS79"/>
<dbReference type="RefSeq" id="WP_131897990.1">
    <property type="nucleotide sequence ID" value="NZ_SMKZ01000032.1"/>
</dbReference>
<evidence type="ECO:0000313" key="2">
    <source>
        <dbReference type="Proteomes" id="UP000294739"/>
    </source>
</evidence>
<reference evidence="1 2" key="1">
    <citation type="submission" date="2019-03" db="EMBL/GenBank/DDBJ databases">
        <title>Draft genome sequences of novel Actinobacteria.</title>
        <authorList>
            <person name="Sahin N."/>
            <person name="Ay H."/>
            <person name="Saygin H."/>
        </authorList>
    </citation>
    <scope>NUCLEOTIDE SEQUENCE [LARGE SCALE GENOMIC DNA]</scope>
    <source>
        <strain evidence="1 2">5K138</strain>
    </source>
</reference>
<sequence length="80" mass="9458">MCADPTHAEAVNENRLLRQANEYLQRGWPHAWIRHPDGDPRWHVFVVDFDPVHGFTHDDHPTDSYAEAWAWADGMRRLLR</sequence>
<comment type="caution">
    <text evidence="1">The sequence shown here is derived from an EMBL/GenBank/DDBJ whole genome shotgun (WGS) entry which is preliminary data.</text>
</comment>
<dbReference type="EMBL" id="SMKZ01000032">
    <property type="protein sequence ID" value="TDE03429.1"/>
    <property type="molecule type" value="Genomic_DNA"/>
</dbReference>
<gene>
    <name evidence="1" type="ORF">E1269_20540</name>
</gene>
<proteinExistence type="predicted"/>
<protein>
    <submittedName>
        <fullName evidence="1">Uncharacterized protein</fullName>
    </submittedName>
</protein>
<dbReference type="OrthoDB" id="9968205at2"/>
<organism evidence="1 2">
    <name type="scientific">Jiangella asiatica</name>
    <dbReference type="NCBI Taxonomy" id="2530372"/>
    <lineage>
        <taxon>Bacteria</taxon>
        <taxon>Bacillati</taxon>
        <taxon>Actinomycetota</taxon>
        <taxon>Actinomycetes</taxon>
        <taxon>Jiangellales</taxon>
        <taxon>Jiangellaceae</taxon>
        <taxon>Jiangella</taxon>
    </lineage>
</organism>
<keyword evidence="2" id="KW-1185">Reference proteome</keyword>
<dbReference type="InParanoid" id="A0A4R5CS79"/>
<dbReference type="Proteomes" id="UP000294739">
    <property type="component" value="Unassembled WGS sequence"/>
</dbReference>
<evidence type="ECO:0000313" key="1">
    <source>
        <dbReference type="EMBL" id="TDE03429.1"/>
    </source>
</evidence>
<accession>A0A4R5CS79</accession>
<name>A0A4R5CS79_9ACTN</name>